<feature type="chain" id="PRO_5020724459" evidence="1">
    <location>
        <begin position="22"/>
        <end position="180"/>
    </location>
</feature>
<evidence type="ECO:0000256" key="1">
    <source>
        <dbReference type="SAM" id="SignalP"/>
    </source>
</evidence>
<dbReference type="Proteomes" id="UP000292085">
    <property type="component" value="Unassembled WGS sequence"/>
</dbReference>
<protein>
    <submittedName>
        <fullName evidence="2">Uncharacterized protein</fullName>
    </submittedName>
</protein>
<accession>A0A4Q6XHJ8</accession>
<feature type="signal peptide" evidence="1">
    <location>
        <begin position="1"/>
        <end position="21"/>
    </location>
</feature>
<comment type="caution">
    <text evidence="2">The sequence shown here is derived from an EMBL/GenBank/DDBJ whole genome shotgun (WGS) entry which is preliminary data.</text>
</comment>
<evidence type="ECO:0000313" key="3">
    <source>
        <dbReference type="Proteomes" id="UP000292085"/>
    </source>
</evidence>
<organism evidence="2 3">
    <name type="scientific">Sphingomonas populi</name>
    <dbReference type="NCBI Taxonomy" id="2484750"/>
    <lineage>
        <taxon>Bacteria</taxon>
        <taxon>Pseudomonadati</taxon>
        <taxon>Pseudomonadota</taxon>
        <taxon>Alphaproteobacteria</taxon>
        <taxon>Sphingomonadales</taxon>
        <taxon>Sphingomonadaceae</taxon>
        <taxon>Sphingomonas</taxon>
    </lineage>
</organism>
<sequence>MTAPRLMIAAALLSGSFDAAAQTPASAPIPASAPHWVKGTPVRLMVLNEINSRQARAGERFKLRVDAPVMIDNVVVIPVGATAWGEVIAAHGTSAAGGRGRLSARLLFVDTPSGRVELSGTLGQEGKSNSSGVVLGLIGFGLPGLLTKGGNATFKAGDILIGYIEQGDTPLSAPLLVTPG</sequence>
<dbReference type="AlphaFoldDB" id="A0A4Q6XHJ8"/>
<evidence type="ECO:0000313" key="2">
    <source>
        <dbReference type="EMBL" id="RZF59073.1"/>
    </source>
</evidence>
<dbReference type="RefSeq" id="WP_130160522.1">
    <property type="nucleotide sequence ID" value="NZ_SGIS01000095.1"/>
</dbReference>
<name>A0A4Q6XHJ8_9SPHN</name>
<gene>
    <name evidence="2" type="ORF">EWE75_23755</name>
</gene>
<keyword evidence="1" id="KW-0732">Signal</keyword>
<proteinExistence type="predicted"/>
<keyword evidence="3" id="KW-1185">Reference proteome</keyword>
<dbReference type="EMBL" id="SGIS01000095">
    <property type="protein sequence ID" value="RZF59073.1"/>
    <property type="molecule type" value="Genomic_DNA"/>
</dbReference>
<dbReference type="OrthoDB" id="7450851at2"/>
<reference evidence="2 3" key="1">
    <citation type="submission" date="2019-02" db="EMBL/GenBank/DDBJ databases">
        <authorList>
            <person name="Li Y."/>
        </authorList>
    </citation>
    <scope>NUCLEOTIDE SEQUENCE [LARGE SCALE GENOMIC DNA]</scope>
    <source>
        <strain evidence="2 3">3-7</strain>
    </source>
</reference>